<sequence length="84" mass="9375">MEQLSATDLSVLRVLVDFPGRVASRESIMRLAGLTDVSSRRVDSSLVALRRVLGADNIITVRRRGWMLSDEAQKLAVKLLPREI</sequence>
<dbReference type="AlphaFoldDB" id="A0A6J6MZ30"/>
<evidence type="ECO:0000256" key="1">
    <source>
        <dbReference type="ARBA" id="ARBA00023125"/>
    </source>
</evidence>
<dbReference type="PROSITE" id="PS51755">
    <property type="entry name" value="OMPR_PHOB"/>
    <property type="match status" value="1"/>
</dbReference>
<feature type="domain" description="OmpR/PhoB-type" evidence="2">
    <location>
        <begin position="1"/>
        <end position="70"/>
    </location>
</feature>
<evidence type="ECO:0000313" key="6">
    <source>
        <dbReference type="EMBL" id="CAB5054269.1"/>
    </source>
</evidence>
<reference evidence="4" key="1">
    <citation type="submission" date="2020-05" db="EMBL/GenBank/DDBJ databases">
        <authorList>
            <person name="Chiriac C."/>
            <person name="Salcher M."/>
            <person name="Ghai R."/>
            <person name="Kavagutti S V."/>
        </authorList>
    </citation>
    <scope>NUCLEOTIDE SEQUENCE</scope>
</reference>
<dbReference type="InterPro" id="IPR036388">
    <property type="entry name" value="WH-like_DNA-bd_sf"/>
</dbReference>
<organism evidence="4">
    <name type="scientific">freshwater metagenome</name>
    <dbReference type="NCBI Taxonomy" id="449393"/>
    <lineage>
        <taxon>unclassified sequences</taxon>
        <taxon>metagenomes</taxon>
        <taxon>ecological metagenomes</taxon>
    </lineage>
</organism>
<evidence type="ECO:0000259" key="2">
    <source>
        <dbReference type="PROSITE" id="PS51755"/>
    </source>
</evidence>
<dbReference type="EMBL" id="CAFBQH010000083">
    <property type="protein sequence ID" value="CAB5054269.1"/>
    <property type="molecule type" value="Genomic_DNA"/>
</dbReference>
<dbReference type="InterPro" id="IPR016032">
    <property type="entry name" value="Sig_transdc_resp-reg_C-effctor"/>
</dbReference>
<dbReference type="Gene3D" id="1.10.10.10">
    <property type="entry name" value="Winged helix-like DNA-binding domain superfamily/Winged helix DNA-binding domain"/>
    <property type="match status" value="1"/>
</dbReference>
<dbReference type="EMBL" id="CAETWZ010000043">
    <property type="protein sequence ID" value="CAB4367812.1"/>
    <property type="molecule type" value="Genomic_DNA"/>
</dbReference>
<proteinExistence type="predicted"/>
<dbReference type="EMBL" id="CAEZXA010000080">
    <property type="protein sequence ID" value="CAB4677805.1"/>
    <property type="molecule type" value="Genomic_DNA"/>
</dbReference>
<evidence type="ECO:0000313" key="3">
    <source>
        <dbReference type="EMBL" id="CAB4367812.1"/>
    </source>
</evidence>
<dbReference type="GO" id="GO:0006355">
    <property type="term" value="P:regulation of DNA-templated transcription"/>
    <property type="evidence" value="ECO:0007669"/>
    <property type="project" value="InterPro"/>
</dbReference>
<gene>
    <name evidence="4" type="ORF">UFOPK2334_00961</name>
    <name evidence="5" type="ORF">UFOPK2870_01328</name>
    <name evidence="3" type="ORF">UFOPK4179_00602</name>
    <name evidence="6" type="ORF">UFOPK4293_01252</name>
</gene>
<dbReference type="GO" id="GO:0000160">
    <property type="term" value="P:phosphorelay signal transduction system"/>
    <property type="evidence" value="ECO:0007669"/>
    <property type="project" value="InterPro"/>
</dbReference>
<dbReference type="SUPFAM" id="SSF46894">
    <property type="entry name" value="C-terminal effector domain of the bipartite response regulators"/>
    <property type="match status" value="1"/>
</dbReference>
<protein>
    <submittedName>
        <fullName evidence="4">Unannotated protein</fullName>
    </submittedName>
</protein>
<dbReference type="SMART" id="SM00862">
    <property type="entry name" value="Trans_reg_C"/>
    <property type="match status" value="1"/>
</dbReference>
<evidence type="ECO:0000313" key="4">
    <source>
        <dbReference type="EMBL" id="CAB4677805.1"/>
    </source>
</evidence>
<accession>A0A6J6MZ30</accession>
<dbReference type="GO" id="GO:0003677">
    <property type="term" value="F:DNA binding"/>
    <property type="evidence" value="ECO:0007669"/>
    <property type="project" value="UniProtKB-KW"/>
</dbReference>
<dbReference type="InterPro" id="IPR001867">
    <property type="entry name" value="OmpR/PhoB-type_DNA-bd"/>
</dbReference>
<name>A0A6J6MZ30_9ZZZZ</name>
<keyword evidence="1" id="KW-0238">DNA-binding</keyword>
<evidence type="ECO:0000313" key="5">
    <source>
        <dbReference type="EMBL" id="CAB4771322.1"/>
    </source>
</evidence>
<dbReference type="Pfam" id="PF00486">
    <property type="entry name" value="Trans_reg_C"/>
    <property type="match status" value="1"/>
</dbReference>
<dbReference type="EMBL" id="CAEZZL010000149">
    <property type="protein sequence ID" value="CAB4771322.1"/>
    <property type="molecule type" value="Genomic_DNA"/>
</dbReference>